<dbReference type="Gene3D" id="1.20.120.350">
    <property type="entry name" value="Voltage-gated potassium channels. Chain C"/>
    <property type="match status" value="1"/>
</dbReference>
<evidence type="ECO:0000256" key="13">
    <source>
        <dbReference type="SAM" id="Phobius"/>
    </source>
</evidence>
<dbReference type="Pfam" id="PF03493">
    <property type="entry name" value="BK_channel_a"/>
    <property type="match status" value="1"/>
</dbReference>
<dbReference type="InterPro" id="IPR047871">
    <property type="entry name" value="K_chnl_Slo-like"/>
</dbReference>
<evidence type="ECO:0000259" key="15">
    <source>
        <dbReference type="Pfam" id="PF07885"/>
    </source>
</evidence>
<keyword evidence="10 13" id="KW-0472">Membrane</keyword>
<protein>
    <submittedName>
        <fullName evidence="19">Calcium-activated potassium channel slowpoke isoform X5</fullName>
    </submittedName>
</protein>
<keyword evidence="2" id="KW-0813">Transport</keyword>
<evidence type="ECO:0000256" key="2">
    <source>
        <dbReference type="ARBA" id="ARBA00022448"/>
    </source>
</evidence>
<accession>A0ABM4BQF0</accession>
<keyword evidence="9" id="KW-0406">Ion transport</keyword>
<dbReference type="RefSeq" id="XP_065651368.1">
    <property type="nucleotide sequence ID" value="XM_065795296.1"/>
</dbReference>
<dbReference type="InterPro" id="IPR027359">
    <property type="entry name" value="Volt_channel_dom_sf"/>
</dbReference>
<keyword evidence="11 19" id="KW-0407">Ion channel</keyword>
<evidence type="ECO:0000256" key="9">
    <source>
        <dbReference type="ARBA" id="ARBA00023065"/>
    </source>
</evidence>
<evidence type="ECO:0000313" key="18">
    <source>
        <dbReference type="Proteomes" id="UP001652625"/>
    </source>
</evidence>
<dbReference type="Pfam" id="PF07885">
    <property type="entry name" value="Ion_trans_2"/>
    <property type="match status" value="1"/>
</dbReference>
<keyword evidence="5" id="KW-0631">Potassium channel</keyword>
<dbReference type="InterPro" id="IPR003929">
    <property type="entry name" value="K_chnl_BK_asu"/>
</dbReference>
<dbReference type="Pfam" id="PF21014">
    <property type="entry name" value="Slowpoke_C"/>
    <property type="match status" value="1"/>
</dbReference>
<keyword evidence="18" id="KW-1185">Reference proteome</keyword>
<feature type="transmembrane region" description="Helical" evidence="13">
    <location>
        <begin position="286"/>
        <end position="309"/>
    </location>
</feature>
<evidence type="ECO:0000256" key="8">
    <source>
        <dbReference type="ARBA" id="ARBA00022989"/>
    </source>
</evidence>
<organism evidence="18 19">
    <name type="scientific">Hydra vulgaris</name>
    <name type="common">Hydra</name>
    <name type="synonym">Hydra attenuata</name>
    <dbReference type="NCBI Taxonomy" id="6087"/>
    <lineage>
        <taxon>Eukaryota</taxon>
        <taxon>Metazoa</taxon>
        <taxon>Cnidaria</taxon>
        <taxon>Hydrozoa</taxon>
        <taxon>Hydroidolina</taxon>
        <taxon>Anthoathecata</taxon>
        <taxon>Aplanulata</taxon>
        <taxon>Hydridae</taxon>
        <taxon>Hydra</taxon>
    </lineage>
</organism>
<feature type="transmembrane region" description="Helical" evidence="13">
    <location>
        <begin position="94"/>
        <end position="113"/>
    </location>
</feature>
<dbReference type="PANTHER" id="PTHR10027:SF33">
    <property type="entry name" value="CALCIUM-ACTIVATED POTASSIUM CHANNEL SUBUNIT ALPHA-1-RELATED"/>
    <property type="match status" value="1"/>
</dbReference>
<feature type="domain" description="RCK N-terminal" evidence="17">
    <location>
        <begin position="693"/>
        <end position="816"/>
    </location>
</feature>
<sequence>MICDPSKLAENRLWKYYIGISIILYIGGISLILIYRAIKLFLRYTRRKNIVEHKNYFKYEEDDNDVVLLEKTTYFAIVEAAGLLVSAQNLQGKILTVVFFVLNLLCVAMYISMTSDRVEHCFSYDDALWKMEMFFYLLFIIHFIIRFIAAQDKLAFWSTDLMSIVDMLTMPTIFFPPVFNNQYWIGLRFFRVIYLRKLGDILQSFNVFEMGSSFEMSALIGNFLSIWLLSAGMIHLLENTGDPWSPILYSNTRKLSYFNCTYYLLVTMSTIGYGDIFCNTFLGKTFTMLFIFVGLGLFASYIPAITDYISSHSKYNKMFYSTPGKKHVIVCGYITHESVSSFLRDFLHPDRNDNVTNVVFLSPLYPDVNIQISLKQYEACASYFVGTIYSSIDAKRMQINKANAVIILCNKKCINPNEEDAANITRVIAVKNYQEQVRCIVQLLMSQNKMLLMNCPQWKSEYGDAIICINELKLGLMAQSCNALGFSTLVGNMLGMRRNLIPEHIPENEQWKVAYMLGATYEIYSSYLSNSFIGMTFPQAVELCFEKLRLMLIAVQIKTKNGKEFVINPMNKKFKLNRNAVGLFLAQKLKYAERALRYCSSCHKDLIDPKIMVKCRCRKNQVKSVSEANVDFNLLNVFEVSLENEMKGAYLLTEDYFPNGEKPKFDQTGTFYWCESRPFNVAKMTIEEAAAEKFKNHVVVLVLTSKYVFSLELHKLVLPLRTSNTLPSMLKKIVILGDGDFLQKEWGRLANFPDVYNVPGSPFNRQDLRSISIQTADMCILLSPGINKSENIEHQALSDKEIISLTLSLKAMKFDNLTKPLASSSIANLKIETNFFQKSTMFIKKENVFIENDKVKIKTISELIHSANAMFLDQDDMNIYDDEHFYLAQSYACGSVFTVSILDSLVSATYFDGCVLTFLQNLVTGVVSSELDSLLAEEKSSSGSFETLDIAASRNRSRIAQFNLIDGPLSEFGQCGVFGDLFLFALRTYNMICLGLFRQRDKNQLATKSSKRYVITFPEFNFVLAPTDLVFVITQFHIVKKKVVNNFSKAGSVVNIE</sequence>
<dbReference type="Pfam" id="PF22614">
    <property type="entry name" value="Slo-like_RCK"/>
    <property type="match status" value="2"/>
</dbReference>
<evidence type="ECO:0000256" key="10">
    <source>
        <dbReference type="ARBA" id="ARBA00023136"/>
    </source>
</evidence>
<dbReference type="Gene3D" id="3.40.50.720">
    <property type="entry name" value="NAD(P)-binding Rossmann-like Domain"/>
    <property type="match status" value="1"/>
</dbReference>
<reference evidence="19" key="1">
    <citation type="submission" date="2025-08" db="UniProtKB">
        <authorList>
            <consortium name="RefSeq"/>
        </authorList>
    </citation>
    <scope>IDENTIFICATION</scope>
</reference>
<dbReference type="GO" id="GO:0034220">
    <property type="term" value="P:monoatomic ion transmembrane transport"/>
    <property type="evidence" value="ECO:0007669"/>
    <property type="project" value="UniProtKB-KW"/>
</dbReference>
<feature type="domain" description="Potassium channel" evidence="15">
    <location>
        <begin position="237"/>
        <end position="309"/>
    </location>
</feature>
<feature type="transmembrane region" description="Helical" evidence="13">
    <location>
        <begin position="133"/>
        <end position="149"/>
    </location>
</feature>
<evidence type="ECO:0000256" key="3">
    <source>
        <dbReference type="ARBA" id="ARBA00022538"/>
    </source>
</evidence>
<proteinExistence type="predicted"/>
<keyword evidence="7" id="KW-0630">Potassium</keyword>
<gene>
    <name evidence="19" type="primary">LOC105848876</name>
</gene>
<evidence type="ECO:0000259" key="17">
    <source>
        <dbReference type="Pfam" id="PF22614"/>
    </source>
</evidence>
<feature type="transmembrane region" description="Helical" evidence="13">
    <location>
        <begin position="257"/>
        <end position="274"/>
    </location>
</feature>
<evidence type="ECO:0000256" key="12">
    <source>
        <dbReference type="ARBA" id="ARBA00034430"/>
    </source>
</evidence>
<evidence type="ECO:0000256" key="4">
    <source>
        <dbReference type="ARBA" id="ARBA00022692"/>
    </source>
</evidence>
<feature type="domain" description="Calcium-activated potassium channel BK alpha subunit" evidence="14">
    <location>
        <begin position="464"/>
        <end position="555"/>
    </location>
</feature>
<evidence type="ECO:0000259" key="14">
    <source>
        <dbReference type="Pfam" id="PF03493"/>
    </source>
</evidence>
<dbReference type="Proteomes" id="UP001652625">
    <property type="component" value="Chromosome 04"/>
</dbReference>
<evidence type="ECO:0000256" key="11">
    <source>
        <dbReference type="ARBA" id="ARBA00023303"/>
    </source>
</evidence>
<feature type="domain" description="Ca2+-activated K+ channel Slowpoke-like C-terminal" evidence="16">
    <location>
        <begin position="915"/>
        <end position="1033"/>
    </location>
</feature>
<dbReference type="InterPro" id="IPR003148">
    <property type="entry name" value="RCK_N"/>
</dbReference>
<feature type="transmembrane region" description="Helical" evidence="13">
    <location>
        <begin position="161"/>
        <end position="179"/>
    </location>
</feature>
<feature type="transmembrane region" description="Helical" evidence="13">
    <location>
        <begin position="216"/>
        <end position="237"/>
    </location>
</feature>
<dbReference type="InterPro" id="IPR013099">
    <property type="entry name" value="K_chnl_dom"/>
</dbReference>
<comment type="subcellular location">
    <subcellularLocation>
        <location evidence="1">Membrane</location>
        <topology evidence="1">Multi-pass membrane protein</topology>
    </subcellularLocation>
</comment>
<evidence type="ECO:0000256" key="7">
    <source>
        <dbReference type="ARBA" id="ARBA00022958"/>
    </source>
</evidence>
<dbReference type="SUPFAM" id="SSF81324">
    <property type="entry name" value="Voltage-gated potassium channels"/>
    <property type="match status" value="1"/>
</dbReference>
<feature type="domain" description="RCK N-terminal" evidence="17">
    <location>
        <begin position="325"/>
        <end position="441"/>
    </location>
</feature>
<evidence type="ECO:0000256" key="1">
    <source>
        <dbReference type="ARBA" id="ARBA00004141"/>
    </source>
</evidence>
<dbReference type="PANTHER" id="PTHR10027">
    <property type="entry name" value="CALCIUM-ACTIVATED POTASSIUM CHANNEL ALPHA CHAIN"/>
    <property type="match status" value="1"/>
</dbReference>
<dbReference type="Gene3D" id="1.10.287.70">
    <property type="match status" value="1"/>
</dbReference>
<evidence type="ECO:0000259" key="16">
    <source>
        <dbReference type="Pfam" id="PF21014"/>
    </source>
</evidence>
<keyword evidence="6" id="KW-0851">Voltage-gated channel</keyword>
<keyword evidence="3" id="KW-0633">Potassium transport</keyword>
<evidence type="ECO:0000313" key="19">
    <source>
        <dbReference type="RefSeq" id="XP_065651368.1"/>
    </source>
</evidence>
<evidence type="ECO:0000256" key="5">
    <source>
        <dbReference type="ARBA" id="ARBA00022826"/>
    </source>
</evidence>
<feature type="transmembrane region" description="Helical" evidence="13">
    <location>
        <begin position="16"/>
        <end position="38"/>
    </location>
</feature>
<keyword evidence="4 13" id="KW-0812">Transmembrane</keyword>
<dbReference type="GeneID" id="105848876"/>
<name>A0ABM4BQF0_HYDVU</name>
<dbReference type="PRINTS" id="PR01449">
    <property type="entry name" value="BKCHANNELA"/>
</dbReference>
<dbReference type="InterPro" id="IPR048735">
    <property type="entry name" value="Slowpoke-like_C"/>
</dbReference>
<evidence type="ECO:0000256" key="6">
    <source>
        <dbReference type="ARBA" id="ARBA00022882"/>
    </source>
</evidence>
<comment type="catalytic activity">
    <reaction evidence="12">
        <text>K(+)(in) = K(+)(out)</text>
        <dbReference type="Rhea" id="RHEA:29463"/>
        <dbReference type="ChEBI" id="CHEBI:29103"/>
    </reaction>
</comment>
<keyword evidence="8 13" id="KW-1133">Transmembrane helix</keyword>